<dbReference type="InterPro" id="IPR021799">
    <property type="entry name" value="PIN-like_prokaryotic"/>
</dbReference>
<comment type="caution">
    <text evidence="1">The sequence shown here is derived from an EMBL/GenBank/DDBJ whole genome shotgun (WGS) entry which is preliminary data.</text>
</comment>
<name>A0ABP7P539_9SPHI</name>
<evidence type="ECO:0000313" key="1">
    <source>
        <dbReference type="EMBL" id="GAA3959801.1"/>
    </source>
</evidence>
<organism evidence="1 2">
    <name type="scientific">Mucilaginibacter dorajii</name>
    <dbReference type="NCBI Taxonomy" id="692994"/>
    <lineage>
        <taxon>Bacteria</taxon>
        <taxon>Pseudomonadati</taxon>
        <taxon>Bacteroidota</taxon>
        <taxon>Sphingobacteriia</taxon>
        <taxon>Sphingobacteriales</taxon>
        <taxon>Sphingobacteriaceae</taxon>
        <taxon>Mucilaginibacter</taxon>
    </lineage>
</organism>
<proteinExistence type="predicted"/>
<keyword evidence="2" id="KW-1185">Reference proteome</keyword>
<evidence type="ECO:0000313" key="2">
    <source>
        <dbReference type="Proteomes" id="UP001500742"/>
    </source>
</evidence>
<reference evidence="2" key="1">
    <citation type="journal article" date="2019" name="Int. J. Syst. Evol. Microbiol.">
        <title>The Global Catalogue of Microorganisms (GCM) 10K type strain sequencing project: providing services to taxonomists for standard genome sequencing and annotation.</title>
        <authorList>
            <consortium name="The Broad Institute Genomics Platform"/>
            <consortium name="The Broad Institute Genome Sequencing Center for Infectious Disease"/>
            <person name="Wu L."/>
            <person name="Ma J."/>
        </authorList>
    </citation>
    <scope>NUCLEOTIDE SEQUENCE [LARGE SCALE GENOMIC DNA]</scope>
    <source>
        <strain evidence="2">JCM 16601</strain>
    </source>
</reference>
<gene>
    <name evidence="1" type="ORF">GCM10022210_04240</name>
</gene>
<dbReference type="PANTHER" id="PTHR39550:SF1">
    <property type="entry name" value="SLL0658 PROTEIN"/>
    <property type="match status" value="1"/>
</dbReference>
<protein>
    <submittedName>
        <fullName evidence="1">DUF3368 domain-containing protein</fullName>
    </submittedName>
</protein>
<sequence length="155" mass="17567">MMPKECKVIITDTSCFSLLYKLNALELLHQLFRTVITTPEIAAEFNAELPDWVIIQTVVNRSLQQEFLQYIDPGEASAIALASEIPFDFLILDDSDARRFAEKLGMPVKGTIGLLLIAKNRELIPLLKPYFDLIQQTNFRIAQTILDKVLRDAGE</sequence>
<accession>A0ABP7P539</accession>
<dbReference type="EMBL" id="BAAAZC010000004">
    <property type="protein sequence ID" value="GAA3959801.1"/>
    <property type="molecule type" value="Genomic_DNA"/>
</dbReference>
<dbReference type="Pfam" id="PF11848">
    <property type="entry name" value="DUF3368"/>
    <property type="match status" value="1"/>
</dbReference>
<dbReference type="PANTHER" id="PTHR39550">
    <property type="entry name" value="SLL0658 PROTEIN"/>
    <property type="match status" value="1"/>
</dbReference>
<dbReference type="RefSeq" id="WP_259090692.1">
    <property type="nucleotide sequence ID" value="NZ_BAAAZC010000004.1"/>
</dbReference>
<dbReference type="Proteomes" id="UP001500742">
    <property type="component" value="Unassembled WGS sequence"/>
</dbReference>